<dbReference type="InterPro" id="IPR029787">
    <property type="entry name" value="Nucleotide_cyclase"/>
</dbReference>
<keyword evidence="2" id="KW-1133">Transmembrane helix</keyword>
<dbReference type="PROSITE" id="PS50125">
    <property type="entry name" value="GUANYLATE_CYCLASE_2"/>
    <property type="match status" value="1"/>
</dbReference>
<sequence length="732" mass="79310">MNRVQVLAMALGATLVGAFAGLRILDPLELKVAREAVFDEYQRLAPRPFQDLPIRIVDVDEASLAARGQWPWSRAELARLVERLQDLGAAVVVFDMVFAEPDRSQAATGPVETGLTAATIGGSQHSPLPGAAAPDVAFARAIADRPVVLGFGVQPGRDDRRPPRKTGFAHTGQDPKEALFHFQAATRNLPALDAAAAGVGAISLSPEDNLGVVRHVPLLWTDGRQIFPSLALEALRVAQGAATILIHGTPKPPAAVALIRVGDFDIPTTRAGEIRLRFTPETPERYVSAMRVLATEPDADLRRVIEGRLVLVGTSATGLLDARATPLGETVPGVSIQAQALEQILSGAHLLRPDWVDPLEVLATILIGLLIALTAIFNGPAVALILGGAIASATVTGSWLAFTRWGLLVDPVFPCLTGLALHFAITTFRYFAADRDKRFVRRAFAHYVAPSILAQIEKDPKALRLGGEERDITIMFVDIRNFTALSEQLTPTHVVEFLNRLLGRLSEDVIAEAGTIDKYIGDSIMAFWNAPIEVPDHQRRACRAALRMRETLNALNEADAFELRRRGYPVTEVAIGIGINAGPACVGNMGSESRFNYSAVGDTVNVASRIESTSKAIGFDIVVSDSVARDVADFAFLDAGFVELRGKTGKTRMHVLVGDERVAQSPEFLELHSLHQQLLDAMGHGRDKVIADRLRACRRFARQEAPSLLRFYDAMSHDIAGRTTSREKYAIE</sequence>
<dbReference type="PANTHER" id="PTHR43081">
    <property type="entry name" value="ADENYLATE CYCLASE, TERMINAL-DIFFERENTIATION SPECIFIC-RELATED"/>
    <property type="match status" value="1"/>
</dbReference>
<dbReference type="InterPro" id="IPR050697">
    <property type="entry name" value="Adenylyl/Guanylyl_Cyclase_3/4"/>
</dbReference>
<accession>A0ABT7AKR8</accession>
<dbReference type="InterPro" id="IPR007890">
    <property type="entry name" value="CHASE2"/>
</dbReference>
<protein>
    <submittedName>
        <fullName evidence="4">Adenylate/guanylate cyclase domain-containing protein</fullName>
        <ecNumber evidence="4">4.6.1.-</ecNumber>
    </submittedName>
</protein>
<evidence type="ECO:0000313" key="4">
    <source>
        <dbReference type="EMBL" id="MDJ1159962.1"/>
    </source>
</evidence>
<dbReference type="CDD" id="cd07302">
    <property type="entry name" value="CHD"/>
    <property type="match status" value="1"/>
</dbReference>
<keyword evidence="2" id="KW-0812">Transmembrane</keyword>
<dbReference type="PANTHER" id="PTHR43081:SF1">
    <property type="entry name" value="ADENYLATE CYCLASE, TERMINAL-DIFFERENTIATION SPECIFIC"/>
    <property type="match status" value="1"/>
</dbReference>
<keyword evidence="5" id="KW-1185">Reference proteome</keyword>
<dbReference type="PROSITE" id="PS01307">
    <property type="entry name" value="MOTA"/>
    <property type="match status" value="1"/>
</dbReference>
<feature type="transmembrane region" description="Helical" evidence="2">
    <location>
        <begin position="359"/>
        <end position="377"/>
    </location>
</feature>
<dbReference type="EC" id="4.6.1.-" evidence="4"/>
<comment type="caution">
    <text evidence="4">The sequence shown here is derived from an EMBL/GenBank/DDBJ whole genome shotgun (WGS) entry which is preliminary data.</text>
</comment>
<reference evidence="4 5" key="1">
    <citation type="submission" date="2023-05" db="EMBL/GenBank/DDBJ databases">
        <title>Chelatococcus sp. nov., a moderately thermophilic bacterium isolated from hot spring microbial mat.</title>
        <authorList>
            <person name="Hu C.-J."/>
            <person name="Li W.-J."/>
        </authorList>
    </citation>
    <scope>NUCLEOTIDE SEQUENCE [LARGE SCALE GENOMIC DNA]</scope>
    <source>
        <strain evidence="4 5">SYSU G07232</strain>
    </source>
</reference>
<dbReference type="SMART" id="SM01080">
    <property type="entry name" value="CHASE2"/>
    <property type="match status" value="1"/>
</dbReference>
<dbReference type="Proteomes" id="UP001321492">
    <property type="component" value="Unassembled WGS sequence"/>
</dbReference>
<evidence type="ECO:0000259" key="3">
    <source>
        <dbReference type="PROSITE" id="PS50125"/>
    </source>
</evidence>
<proteinExistence type="predicted"/>
<dbReference type="SMART" id="SM00044">
    <property type="entry name" value="CYCc"/>
    <property type="match status" value="1"/>
</dbReference>
<dbReference type="Pfam" id="PF00211">
    <property type="entry name" value="Guanylate_cyc"/>
    <property type="match status" value="1"/>
</dbReference>
<organism evidence="4 5">
    <name type="scientific">Chelatococcus albus</name>
    <dbReference type="NCBI Taxonomy" id="3047466"/>
    <lineage>
        <taxon>Bacteria</taxon>
        <taxon>Pseudomonadati</taxon>
        <taxon>Pseudomonadota</taxon>
        <taxon>Alphaproteobacteria</taxon>
        <taxon>Hyphomicrobiales</taxon>
        <taxon>Chelatococcaceae</taxon>
        <taxon>Chelatococcus</taxon>
    </lineage>
</organism>
<feature type="transmembrane region" description="Helical" evidence="2">
    <location>
        <begin position="384"/>
        <end position="405"/>
    </location>
</feature>
<dbReference type="Gene3D" id="3.30.70.1230">
    <property type="entry name" value="Nucleotide cyclase"/>
    <property type="match status" value="1"/>
</dbReference>
<dbReference type="RefSeq" id="WP_283741964.1">
    <property type="nucleotide sequence ID" value="NZ_JASJEV010000015.1"/>
</dbReference>
<feature type="region of interest" description="Disordered" evidence="1">
    <location>
        <begin position="152"/>
        <end position="173"/>
    </location>
</feature>
<dbReference type="InterPro" id="IPR000540">
    <property type="entry name" value="Flag_MotA_CS"/>
</dbReference>
<name>A0ABT7AKR8_9HYPH</name>
<dbReference type="GO" id="GO:0016829">
    <property type="term" value="F:lyase activity"/>
    <property type="evidence" value="ECO:0007669"/>
    <property type="project" value="UniProtKB-KW"/>
</dbReference>
<feature type="transmembrane region" description="Helical" evidence="2">
    <location>
        <begin position="411"/>
        <end position="432"/>
    </location>
</feature>
<evidence type="ECO:0000256" key="2">
    <source>
        <dbReference type="SAM" id="Phobius"/>
    </source>
</evidence>
<feature type="domain" description="Guanylate cyclase" evidence="3">
    <location>
        <begin position="473"/>
        <end position="611"/>
    </location>
</feature>
<dbReference type="SUPFAM" id="SSF55073">
    <property type="entry name" value="Nucleotide cyclase"/>
    <property type="match status" value="1"/>
</dbReference>
<dbReference type="InterPro" id="IPR001054">
    <property type="entry name" value="A/G_cyclase"/>
</dbReference>
<keyword evidence="4" id="KW-0456">Lyase</keyword>
<evidence type="ECO:0000256" key="1">
    <source>
        <dbReference type="SAM" id="MobiDB-lite"/>
    </source>
</evidence>
<keyword evidence="2" id="KW-0472">Membrane</keyword>
<dbReference type="Pfam" id="PF05226">
    <property type="entry name" value="CHASE2"/>
    <property type="match status" value="1"/>
</dbReference>
<gene>
    <name evidence="4" type="ORF">QNA08_17250</name>
</gene>
<evidence type="ECO:0000313" key="5">
    <source>
        <dbReference type="Proteomes" id="UP001321492"/>
    </source>
</evidence>
<dbReference type="EMBL" id="JASJEV010000015">
    <property type="protein sequence ID" value="MDJ1159962.1"/>
    <property type="molecule type" value="Genomic_DNA"/>
</dbReference>